<comment type="caution">
    <text evidence="2">The sequence shown here is derived from an EMBL/GenBank/DDBJ whole genome shotgun (WGS) entry which is preliminary data.</text>
</comment>
<feature type="domain" description="NAD(P)-binding" evidence="1">
    <location>
        <begin position="14"/>
        <end position="200"/>
    </location>
</feature>
<dbReference type="InterPro" id="IPR016040">
    <property type="entry name" value="NAD(P)-bd_dom"/>
</dbReference>
<dbReference type="Gene3D" id="3.40.50.720">
    <property type="entry name" value="NAD(P)-binding Rossmann-like Domain"/>
    <property type="match status" value="1"/>
</dbReference>
<keyword evidence="3" id="KW-1185">Reference proteome</keyword>
<evidence type="ECO:0000313" key="3">
    <source>
        <dbReference type="Proteomes" id="UP000323930"/>
    </source>
</evidence>
<proteinExistence type="predicted"/>
<dbReference type="Proteomes" id="UP000323930">
    <property type="component" value="Unassembled WGS sequence"/>
</dbReference>
<evidence type="ECO:0000313" key="2">
    <source>
        <dbReference type="EMBL" id="TYA69941.1"/>
    </source>
</evidence>
<organism evidence="2 3">
    <name type="scientific">Seonamhaeicola marinus</name>
    <dbReference type="NCBI Taxonomy" id="1912246"/>
    <lineage>
        <taxon>Bacteria</taxon>
        <taxon>Pseudomonadati</taxon>
        <taxon>Bacteroidota</taxon>
        <taxon>Flavobacteriia</taxon>
        <taxon>Flavobacteriales</taxon>
        <taxon>Flavobacteriaceae</taxon>
    </lineage>
</organism>
<dbReference type="RefSeq" id="WP_148545213.1">
    <property type="nucleotide sequence ID" value="NZ_VSDQ01000729.1"/>
</dbReference>
<dbReference type="PANTHER" id="PTHR12126">
    <property type="entry name" value="NADH-UBIQUINONE OXIDOREDUCTASE 39 KDA SUBUNIT-RELATED"/>
    <property type="match status" value="1"/>
</dbReference>
<dbReference type="InterPro" id="IPR036291">
    <property type="entry name" value="NAD(P)-bd_dom_sf"/>
</dbReference>
<dbReference type="CDD" id="cd05243">
    <property type="entry name" value="SDR_a5"/>
    <property type="match status" value="1"/>
</dbReference>
<gene>
    <name evidence="2" type="ORF">FUA24_21865</name>
</gene>
<dbReference type="EMBL" id="VSDQ01000729">
    <property type="protein sequence ID" value="TYA69941.1"/>
    <property type="molecule type" value="Genomic_DNA"/>
</dbReference>
<reference evidence="2 3" key="1">
    <citation type="submission" date="2019-08" db="EMBL/GenBank/DDBJ databases">
        <title>Seonamhaeicola sediminis sp. nov., isolated from marine sediment.</title>
        <authorList>
            <person name="Cao W.R."/>
        </authorList>
    </citation>
    <scope>NUCLEOTIDE SEQUENCE [LARGE SCALE GENOMIC DNA]</scope>
    <source>
        <strain evidence="2 3">B011</strain>
    </source>
</reference>
<dbReference type="AlphaFoldDB" id="A0A5D0HF83"/>
<dbReference type="InterPro" id="IPR051207">
    <property type="entry name" value="ComplexI_NDUFA9_subunit"/>
</dbReference>
<evidence type="ECO:0000259" key="1">
    <source>
        <dbReference type="Pfam" id="PF13460"/>
    </source>
</evidence>
<dbReference type="OrthoDB" id="9803892at2"/>
<name>A0A5D0HF83_9FLAO</name>
<dbReference type="Pfam" id="PF13460">
    <property type="entry name" value="NAD_binding_10"/>
    <property type="match status" value="1"/>
</dbReference>
<dbReference type="SUPFAM" id="SSF51735">
    <property type="entry name" value="NAD(P)-binding Rossmann-fold domains"/>
    <property type="match status" value="1"/>
</dbReference>
<sequence>MLKGKTNPKILLAGGTGYLGGYIAKAIVQKELPAVLIARKAQKLEKYQSKNVQIIEAEVTKPKTLANLCNGVDVVISTVGITRQKDGLTYMDVDYQANVNLLEEAKKSGVRKFIYVSAINADKHRHLKMLEAKEAFVDVLKQSGIEYTILRPNGFFSDMKDFLQMAEKKRVFIFGNGDKLLNPIHGEDLAEVCLDLINEPVTEFSVGGPDVLTYNEIAEMAFDAHGRLPKITRLPDWLRRFTIWTLRKFSPLHIYGPIEFFLTLMAEDNVATRYGKHRLKDFFFEEAKLNRQSS</sequence>
<dbReference type="PANTHER" id="PTHR12126:SF11">
    <property type="entry name" value="NADH DEHYDROGENASE [UBIQUINONE] 1 ALPHA SUBCOMPLEX SUBUNIT 9, MITOCHONDRIAL"/>
    <property type="match status" value="1"/>
</dbReference>
<accession>A0A5D0HF83</accession>
<protein>
    <submittedName>
        <fullName evidence="2">SDR family oxidoreductase</fullName>
    </submittedName>
</protein>
<dbReference type="GO" id="GO:0044877">
    <property type="term" value="F:protein-containing complex binding"/>
    <property type="evidence" value="ECO:0007669"/>
    <property type="project" value="TreeGrafter"/>
</dbReference>